<dbReference type="Proteomes" id="UP000019812">
    <property type="component" value="Unassembled WGS sequence"/>
</dbReference>
<proteinExistence type="predicted"/>
<dbReference type="EMBL" id="JDSS02000037">
    <property type="protein sequence ID" value="KFB66767.1"/>
    <property type="molecule type" value="Genomic_DNA"/>
</dbReference>
<comment type="caution">
    <text evidence="2">The sequence shown here is derived from an EMBL/GenBank/DDBJ whole genome shotgun (WGS) entry which is preliminary data.</text>
</comment>
<protein>
    <recommendedName>
        <fullName evidence="4">TIGR02646 family protein</fullName>
    </recommendedName>
</protein>
<dbReference type="STRING" id="1457154.CAPSK01_003705"/>
<dbReference type="AlphaFoldDB" id="A0A084XWC3"/>
<dbReference type="RefSeq" id="WP_034928957.1">
    <property type="nucleotide sequence ID" value="NZ_JDSS02000037.1"/>
</dbReference>
<evidence type="ECO:0000313" key="2">
    <source>
        <dbReference type="EMBL" id="KFB66767.1"/>
    </source>
</evidence>
<organism evidence="2 3">
    <name type="scientific">Candidatus Accumulibacter vicinus</name>
    <dbReference type="NCBI Taxonomy" id="2954382"/>
    <lineage>
        <taxon>Bacteria</taxon>
        <taxon>Pseudomonadati</taxon>
        <taxon>Pseudomonadota</taxon>
        <taxon>Betaproteobacteria</taxon>
        <taxon>Candidatus Accumulibacter</taxon>
    </lineage>
</organism>
<feature type="region of interest" description="Disordered" evidence="1">
    <location>
        <begin position="1"/>
        <end position="20"/>
    </location>
</feature>
<sequence>MRTIQKGPEPATLTQHRQQPHTDYDNYADKAALRQALVAEQRGLCCYCQSRIRATPEGMKIEHWQCQADHPGRQLDYNNLLGACLGGQGRPEREQHCDTRKGNNDLCFSVCDPAHPIERHIRFLGDGKISADDADIDKAINAVLNLNLPRLVSNRKAVLAAFQQRLEDGRRVDPSRELPRWDGSEPGALPEFAQVVVYWLRKRQARAAA</sequence>
<accession>A0A084XWC3</accession>
<gene>
    <name evidence="2" type="ORF">CAPSK01_003705</name>
</gene>
<name>A0A084XWC3_9PROT</name>
<reference evidence="2 3" key="1">
    <citation type="submission" date="2014-07" db="EMBL/GenBank/DDBJ databases">
        <title>Expanding our view of genomic diversity in Candidatus Accumulibacter clades.</title>
        <authorList>
            <person name="Skennerton C.T."/>
            <person name="Barr J.J."/>
            <person name="Slater F.R."/>
            <person name="Bond P.L."/>
            <person name="Tyson G.W."/>
        </authorList>
    </citation>
    <scope>NUCLEOTIDE SEQUENCE [LARGE SCALE GENOMIC DNA]</scope>
    <source>
        <strain evidence="3">SK-01</strain>
    </source>
</reference>
<dbReference type="NCBIfam" id="TIGR02646">
    <property type="entry name" value="retron system putative HNH endonuclease"/>
    <property type="match status" value="1"/>
</dbReference>
<evidence type="ECO:0000256" key="1">
    <source>
        <dbReference type="SAM" id="MobiDB-lite"/>
    </source>
</evidence>
<evidence type="ECO:0008006" key="4">
    <source>
        <dbReference type="Google" id="ProtNLM"/>
    </source>
</evidence>
<evidence type="ECO:0000313" key="3">
    <source>
        <dbReference type="Proteomes" id="UP000019812"/>
    </source>
</evidence>
<dbReference type="InterPro" id="IPR013467">
    <property type="entry name" value="HNH78-like"/>
</dbReference>